<evidence type="ECO:0008006" key="4">
    <source>
        <dbReference type="Google" id="ProtNLM"/>
    </source>
</evidence>
<evidence type="ECO:0000313" key="2">
    <source>
        <dbReference type="EMBL" id="SDU71534.1"/>
    </source>
</evidence>
<proteinExistence type="predicted"/>
<protein>
    <recommendedName>
        <fullName evidence="4">Terminase</fullName>
    </recommendedName>
</protein>
<organism evidence="2 3">
    <name type="scientific">Pseudomonas mediterranea</name>
    <dbReference type="NCBI Taxonomy" id="183795"/>
    <lineage>
        <taxon>Bacteria</taxon>
        <taxon>Pseudomonadati</taxon>
        <taxon>Pseudomonadota</taxon>
        <taxon>Gammaproteobacteria</taxon>
        <taxon>Pseudomonadales</taxon>
        <taxon>Pseudomonadaceae</taxon>
        <taxon>Pseudomonas</taxon>
    </lineage>
</organism>
<evidence type="ECO:0000256" key="1">
    <source>
        <dbReference type="SAM" id="Phobius"/>
    </source>
</evidence>
<name>A0AAX2DGY5_9PSED</name>
<dbReference type="AlphaFoldDB" id="A0AAX2DGY5"/>
<dbReference type="RefSeq" id="WP_052126390.1">
    <property type="nucleotide sequence ID" value="NZ_CAKKMJ010000305.1"/>
</dbReference>
<keyword evidence="1" id="KW-0812">Transmembrane</keyword>
<evidence type="ECO:0000313" key="3">
    <source>
        <dbReference type="Proteomes" id="UP000183772"/>
    </source>
</evidence>
<feature type="transmembrane region" description="Helical" evidence="1">
    <location>
        <begin position="21"/>
        <end position="39"/>
    </location>
</feature>
<dbReference type="Proteomes" id="UP000183772">
    <property type="component" value="Chromosome I"/>
</dbReference>
<reference evidence="2 3" key="1">
    <citation type="submission" date="2016-10" db="EMBL/GenBank/DDBJ databases">
        <authorList>
            <person name="Varghese N."/>
            <person name="Submissions S."/>
        </authorList>
    </citation>
    <scope>NUCLEOTIDE SEQUENCE [LARGE SCALE GENOMIC DNA]</scope>
    <source>
        <strain evidence="2 3">DSM 16733</strain>
    </source>
</reference>
<accession>A0AAX2DGY5</accession>
<gene>
    <name evidence="2" type="ORF">SAMN05216476_4642</name>
</gene>
<keyword evidence="1" id="KW-1133">Transmembrane helix</keyword>
<keyword evidence="3" id="KW-1185">Reference proteome</keyword>
<dbReference type="GeneID" id="76214651"/>
<feature type="transmembrane region" description="Helical" evidence="1">
    <location>
        <begin position="45"/>
        <end position="64"/>
    </location>
</feature>
<keyword evidence="1" id="KW-0472">Membrane</keyword>
<sequence length="68" mass="7370">MHKPHFPLAGWQWRAFNPTHLGLQLIAVPLLIIASLLIVSGALNLNLADISIGIIAVFASLGLLRQPH</sequence>
<dbReference type="EMBL" id="LT629790">
    <property type="protein sequence ID" value="SDU71534.1"/>
    <property type="molecule type" value="Genomic_DNA"/>
</dbReference>